<gene>
    <name evidence="1" type="ORF">CLUMA_CG002036</name>
</gene>
<dbReference type="EMBL" id="CVRI01000006">
    <property type="protein sequence ID" value="CRK88256.1"/>
    <property type="molecule type" value="Genomic_DNA"/>
</dbReference>
<name>A0A1J1HJL9_9DIPT</name>
<dbReference type="AlphaFoldDB" id="A0A1J1HJL9"/>
<proteinExistence type="predicted"/>
<evidence type="ECO:0000313" key="1">
    <source>
        <dbReference type="EMBL" id="CRK88256.1"/>
    </source>
</evidence>
<sequence>MKTSASNNFMNRLYTHQNRIYYQLLSTLGCYSRSRFLNRSLSFVMIFFSSSA</sequence>
<reference evidence="1 2" key="1">
    <citation type="submission" date="2015-04" db="EMBL/GenBank/DDBJ databases">
        <authorList>
            <person name="Syromyatnikov M.Y."/>
            <person name="Popov V.N."/>
        </authorList>
    </citation>
    <scope>NUCLEOTIDE SEQUENCE [LARGE SCALE GENOMIC DNA]</scope>
</reference>
<evidence type="ECO:0000313" key="2">
    <source>
        <dbReference type="Proteomes" id="UP000183832"/>
    </source>
</evidence>
<protein>
    <submittedName>
        <fullName evidence="1">CLUMA_CG002036, isoform A</fullName>
    </submittedName>
</protein>
<dbReference type="PROSITE" id="PS51257">
    <property type="entry name" value="PROKAR_LIPOPROTEIN"/>
    <property type="match status" value="1"/>
</dbReference>
<organism evidence="1 2">
    <name type="scientific">Clunio marinus</name>
    <dbReference type="NCBI Taxonomy" id="568069"/>
    <lineage>
        <taxon>Eukaryota</taxon>
        <taxon>Metazoa</taxon>
        <taxon>Ecdysozoa</taxon>
        <taxon>Arthropoda</taxon>
        <taxon>Hexapoda</taxon>
        <taxon>Insecta</taxon>
        <taxon>Pterygota</taxon>
        <taxon>Neoptera</taxon>
        <taxon>Endopterygota</taxon>
        <taxon>Diptera</taxon>
        <taxon>Nematocera</taxon>
        <taxon>Chironomoidea</taxon>
        <taxon>Chironomidae</taxon>
        <taxon>Clunio</taxon>
    </lineage>
</organism>
<accession>A0A1J1HJL9</accession>
<dbReference type="Proteomes" id="UP000183832">
    <property type="component" value="Unassembled WGS sequence"/>
</dbReference>
<keyword evidence="2" id="KW-1185">Reference proteome</keyword>